<evidence type="ECO:0000256" key="4">
    <source>
        <dbReference type="ARBA" id="ARBA00022763"/>
    </source>
</evidence>
<dbReference type="PANTHER" id="PTHR33991:SF1">
    <property type="entry name" value="DNA REPAIR PROTEIN RECO"/>
    <property type="match status" value="1"/>
</dbReference>
<dbReference type="SUPFAM" id="SSF50249">
    <property type="entry name" value="Nucleic acid-binding proteins"/>
    <property type="match status" value="1"/>
</dbReference>
<sequence>MPAVLIEHARGFVLHVRAWRETSLLVEVLTDQHGRVGLLARGVQGPRKQALRAALQPLQLIQFSAVQRGELAQLRQAEALDTAPRLVGDTMLAGFYISELLLRLAPRNDPVPELYACYAQARAHLASDLPLAWGLRRFERDVLEGLGFAFDLQHDSDGQPIDPAARYRLDPQEGALRVLSERLAQDRRETVTGAALLALGEDVMPDADDMPGLRRSMRGVLLHHLGGRGLKSWEMLEDLARRR</sequence>
<dbReference type="Proteomes" id="UP000234181">
    <property type="component" value="Unassembled WGS sequence"/>
</dbReference>
<protein>
    <recommendedName>
        <fullName evidence="3 8">DNA repair protein RecO</fullName>
    </recommendedName>
    <alternativeName>
        <fullName evidence="7 8">Recombination protein O</fullName>
    </alternativeName>
</protein>
<dbReference type="InterPro" id="IPR037278">
    <property type="entry name" value="ARFGAP/RecO"/>
</dbReference>
<gene>
    <name evidence="8 10" type="primary">recO</name>
    <name evidence="10" type="ORF">XAP6984_330123</name>
</gene>
<comment type="similarity">
    <text evidence="2 8">Belongs to the RecO family.</text>
</comment>
<evidence type="ECO:0000256" key="1">
    <source>
        <dbReference type="ARBA" id="ARBA00003065"/>
    </source>
</evidence>
<dbReference type="Pfam" id="PF11967">
    <property type="entry name" value="RecO_N"/>
    <property type="match status" value="1"/>
</dbReference>
<dbReference type="Pfam" id="PF02565">
    <property type="entry name" value="RecO_C"/>
    <property type="match status" value="1"/>
</dbReference>
<dbReference type="SUPFAM" id="SSF57863">
    <property type="entry name" value="ArfGap/RecO-like zinc finger"/>
    <property type="match status" value="1"/>
</dbReference>
<dbReference type="NCBIfam" id="TIGR00613">
    <property type="entry name" value="reco"/>
    <property type="match status" value="1"/>
</dbReference>
<dbReference type="Gene3D" id="1.20.1440.120">
    <property type="entry name" value="Recombination protein O, C-terminal domain"/>
    <property type="match status" value="1"/>
</dbReference>
<evidence type="ECO:0000256" key="7">
    <source>
        <dbReference type="ARBA" id="ARBA00033409"/>
    </source>
</evidence>
<keyword evidence="4 8" id="KW-0227">DNA damage</keyword>
<dbReference type="HAMAP" id="MF_00201">
    <property type="entry name" value="RecO"/>
    <property type="match status" value="1"/>
</dbReference>
<evidence type="ECO:0000256" key="6">
    <source>
        <dbReference type="ARBA" id="ARBA00023204"/>
    </source>
</evidence>
<dbReference type="InterPro" id="IPR003717">
    <property type="entry name" value="RecO"/>
</dbReference>
<evidence type="ECO:0000256" key="2">
    <source>
        <dbReference type="ARBA" id="ARBA00007452"/>
    </source>
</evidence>
<keyword evidence="6 8" id="KW-0234">DNA repair</keyword>
<evidence type="ECO:0000259" key="9">
    <source>
        <dbReference type="Pfam" id="PF11967"/>
    </source>
</evidence>
<evidence type="ECO:0000256" key="8">
    <source>
        <dbReference type="HAMAP-Rule" id="MF_00201"/>
    </source>
</evidence>
<evidence type="ECO:0000313" key="10">
    <source>
        <dbReference type="EMBL" id="SON80035.1"/>
    </source>
</evidence>
<feature type="domain" description="DNA replication/recombination mediator RecO N-terminal" evidence="9">
    <location>
        <begin position="8"/>
        <end position="82"/>
    </location>
</feature>
<dbReference type="InterPro" id="IPR012340">
    <property type="entry name" value="NA-bd_OB-fold"/>
</dbReference>
<keyword evidence="5 8" id="KW-0233">DNA recombination</keyword>
<dbReference type="Gene3D" id="2.40.50.140">
    <property type="entry name" value="Nucleic acid-binding proteins"/>
    <property type="match status" value="1"/>
</dbReference>
<evidence type="ECO:0000256" key="3">
    <source>
        <dbReference type="ARBA" id="ARBA00021310"/>
    </source>
</evidence>
<organism evidence="10 11">
    <name type="scientific">Xanthomonas campestris pv. phaseoli</name>
    <dbReference type="NCBI Taxonomy" id="317013"/>
    <lineage>
        <taxon>Bacteria</taxon>
        <taxon>Pseudomonadati</taxon>
        <taxon>Pseudomonadota</taxon>
        <taxon>Gammaproteobacteria</taxon>
        <taxon>Lysobacterales</taxon>
        <taxon>Lysobacteraceae</taxon>
        <taxon>Xanthomonas</taxon>
    </lineage>
</organism>
<keyword evidence="11" id="KW-1185">Reference proteome</keyword>
<dbReference type="EMBL" id="OCYT01000088">
    <property type="protein sequence ID" value="SON80035.1"/>
    <property type="molecule type" value="Genomic_DNA"/>
</dbReference>
<evidence type="ECO:0000256" key="5">
    <source>
        <dbReference type="ARBA" id="ARBA00023172"/>
    </source>
</evidence>
<evidence type="ECO:0000313" key="11">
    <source>
        <dbReference type="Proteomes" id="UP000234181"/>
    </source>
</evidence>
<comment type="function">
    <text evidence="1 8">Involved in DNA repair and RecF pathway recombination.</text>
</comment>
<comment type="caution">
    <text evidence="10">The sequence shown here is derived from an EMBL/GenBank/DDBJ whole genome shotgun (WGS) entry which is preliminary data.</text>
</comment>
<name>A0ABY1TSD9_XANCH</name>
<reference evidence="10 11" key="1">
    <citation type="submission" date="2017-10" db="EMBL/GenBank/DDBJ databases">
        <authorList>
            <person name="Regsiter A."/>
            <person name="William W."/>
        </authorList>
    </citation>
    <scope>NUCLEOTIDE SEQUENCE [LARGE SCALE GENOMIC DNA]</scope>
    <source>
        <strain evidence="10 11">CFBP6984</strain>
    </source>
</reference>
<dbReference type="PANTHER" id="PTHR33991">
    <property type="entry name" value="DNA REPAIR PROTEIN RECO"/>
    <property type="match status" value="1"/>
</dbReference>
<proteinExistence type="inferred from homology"/>
<dbReference type="InterPro" id="IPR022572">
    <property type="entry name" value="DNA_rep/recomb_RecO_N"/>
</dbReference>
<accession>A0ABY1TSD9</accession>
<dbReference type="InterPro" id="IPR042242">
    <property type="entry name" value="RecO_C"/>
</dbReference>